<feature type="domain" description="Cation efflux protein transmembrane" evidence="10">
    <location>
        <begin position="17"/>
        <end position="208"/>
    </location>
</feature>
<keyword evidence="4 9" id="KW-0812">Transmembrane</keyword>
<keyword evidence="3" id="KW-0813">Transport</keyword>
<feature type="transmembrane region" description="Helical" evidence="9">
    <location>
        <begin position="17"/>
        <end position="37"/>
    </location>
</feature>
<feature type="domain" description="Cation efflux protein cytoplasmic" evidence="11">
    <location>
        <begin position="216"/>
        <end position="283"/>
    </location>
</feature>
<dbReference type="RefSeq" id="WP_007146229.1">
    <property type="nucleotide sequence ID" value="NZ_AFIG01000002.1"/>
</dbReference>
<evidence type="ECO:0000313" key="12">
    <source>
        <dbReference type="EMBL" id="EGL53981.1"/>
    </source>
</evidence>
<dbReference type="InterPro" id="IPR050681">
    <property type="entry name" value="CDF/SLC30A"/>
</dbReference>
<accession>F5T0Y2</accession>
<keyword evidence="5" id="KW-0864">Zinc transport</keyword>
<dbReference type="InterPro" id="IPR036837">
    <property type="entry name" value="Cation_efflux_CTD_sf"/>
</dbReference>
<keyword evidence="7" id="KW-0406">Ion transport</keyword>
<dbReference type="PANTHER" id="PTHR11562:SF17">
    <property type="entry name" value="RE54080P-RELATED"/>
    <property type="match status" value="1"/>
</dbReference>
<gene>
    <name evidence="12" type="ORF">MAMP_00427</name>
</gene>
<protein>
    <submittedName>
        <fullName evidence="12">Co/Zn/Cd efflux system component</fullName>
    </submittedName>
</protein>
<evidence type="ECO:0000256" key="7">
    <source>
        <dbReference type="ARBA" id="ARBA00023065"/>
    </source>
</evidence>
<feature type="transmembrane region" description="Helical" evidence="9">
    <location>
        <begin position="151"/>
        <end position="174"/>
    </location>
</feature>
<comment type="subcellular location">
    <subcellularLocation>
        <location evidence="1">Membrane</location>
        <topology evidence="1">Multi-pass membrane protein</topology>
    </subcellularLocation>
</comment>
<evidence type="ECO:0000256" key="3">
    <source>
        <dbReference type="ARBA" id="ARBA00022448"/>
    </source>
</evidence>
<dbReference type="GO" id="GO:0005886">
    <property type="term" value="C:plasma membrane"/>
    <property type="evidence" value="ECO:0007669"/>
    <property type="project" value="TreeGrafter"/>
</dbReference>
<comment type="caution">
    <text evidence="12">The sequence shown here is derived from an EMBL/GenBank/DDBJ whole genome shotgun (WGS) entry which is preliminary data.</text>
</comment>
<evidence type="ECO:0000256" key="9">
    <source>
        <dbReference type="SAM" id="Phobius"/>
    </source>
</evidence>
<dbReference type="Proteomes" id="UP000003544">
    <property type="component" value="Unassembled WGS sequence"/>
</dbReference>
<dbReference type="OrthoDB" id="9809646at2"/>
<reference evidence="12 13" key="1">
    <citation type="journal article" date="2011" name="J. Bacteriol.">
        <title>Draft genome sequence of Methylophaga aminisulfidivorans MP T.</title>
        <authorList>
            <person name="Han G.H."/>
            <person name="Kim W."/>
            <person name="Chun J."/>
            <person name="Kim S.W."/>
        </authorList>
    </citation>
    <scope>NUCLEOTIDE SEQUENCE [LARGE SCALE GENOMIC DNA]</scope>
    <source>
        <strain evidence="13">MP(T)</strain>
    </source>
</reference>
<dbReference type="SUPFAM" id="SSF161111">
    <property type="entry name" value="Cation efflux protein transmembrane domain-like"/>
    <property type="match status" value="1"/>
</dbReference>
<dbReference type="InterPro" id="IPR002524">
    <property type="entry name" value="Cation_efflux"/>
</dbReference>
<evidence type="ECO:0000259" key="11">
    <source>
        <dbReference type="Pfam" id="PF16916"/>
    </source>
</evidence>
<feature type="transmembrane region" description="Helical" evidence="9">
    <location>
        <begin position="43"/>
        <end position="64"/>
    </location>
</feature>
<dbReference type="eggNOG" id="COG1230">
    <property type="taxonomic scope" value="Bacteria"/>
</dbReference>
<dbReference type="SUPFAM" id="SSF160240">
    <property type="entry name" value="Cation efflux protein cytoplasmic domain-like"/>
    <property type="match status" value="1"/>
</dbReference>
<keyword evidence="13" id="KW-1185">Reference proteome</keyword>
<dbReference type="InterPro" id="IPR027469">
    <property type="entry name" value="Cation_efflux_TMD_sf"/>
</dbReference>
<dbReference type="PANTHER" id="PTHR11562">
    <property type="entry name" value="CATION EFFLUX PROTEIN/ ZINC TRANSPORTER"/>
    <property type="match status" value="1"/>
</dbReference>
<evidence type="ECO:0000256" key="4">
    <source>
        <dbReference type="ARBA" id="ARBA00022692"/>
    </source>
</evidence>
<dbReference type="Gene3D" id="1.20.1510.10">
    <property type="entry name" value="Cation efflux protein transmembrane domain"/>
    <property type="match status" value="1"/>
</dbReference>
<feature type="transmembrane region" description="Helical" evidence="9">
    <location>
        <begin position="84"/>
        <end position="103"/>
    </location>
</feature>
<dbReference type="InterPro" id="IPR027470">
    <property type="entry name" value="Cation_efflux_CTD"/>
</dbReference>
<evidence type="ECO:0000259" key="10">
    <source>
        <dbReference type="Pfam" id="PF01545"/>
    </source>
</evidence>
<organism evidence="12 13">
    <name type="scientific">Methylophaga aminisulfidivorans MP</name>
    <dbReference type="NCBI Taxonomy" id="1026882"/>
    <lineage>
        <taxon>Bacteria</taxon>
        <taxon>Pseudomonadati</taxon>
        <taxon>Pseudomonadota</taxon>
        <taxon>Gammaproteobacteria</taxon>
        <taxon>Thiotrichales</taxon>
        <taxon>Piscirickettsiaceae</taxon>
        <taxon>Methylophaga</taxon>
    </lineage>
</organism>
<dbReference type="STRING" id="1026882.MAMP_00427"/>
<dbReference type="InterPro" id="IPR058533">
    <property type="entry name" value="Cation_efflux_TM"/>
</dbReference>
<dbReference type="Pfam" id="PF01545">
    <property type="entry name" value="Cation_efflux"/>
    <property type="match status" value="1"/>
</dbReference>
<dbReference type="Pfam" id="PF16916">
    <property type="entry name" value="ZT_dimer"/>
    <property type="match status" value="1"/>
</dbReference>
<comment type="similarity">
    <text evidence="2">Belongs to the cation diffusion facilitator (CDF) transporter (TC 2.A.4) family. SLC30A subfamily.</text>
</comment>
<feature type="transmembrane region" description="Helical" evidence="9">
    <location>
        <begin position="180"/>
        <end position="197"/>
    </location>
</feature>
<dbReference type="AlphaFoldDB" id="F5T0Y2"/>
<name>F5T0Y2_9GAMM</name>
<dbReference type="GO" id="GO:0005385">
    <property type="term" value="F:zinc ion transmembrane transporter activity"/>
    <property type="evidence" value="ECO:0007669"/>
    <property type="project" value="TreeGrafter"/>
</dbReference>
<sequence>MPHSHESMLNNQNEQKVFVSFLLIFSFMIVEIAGGIISGSLALIADAGHMFTDAAALALAYIAFRIGRRKPDTRRTYGYSRFEVIAGFINSVTLFIIVGWIFFEAWERIQEPPQILSGPMLIVAIAGLLVNILALWILSRGDNEHVNIRGAIAHVLGDLLGSIGAIMAAIIIYYTNWTPVDPILSIIVSLLILRTAWKLLRQSLHILLEGVPEGASPEEIENHLMKTIPEIESVSHIHTWQISSGRRMATLHVRPVESEPARKIEQLVERELRSHFNIDHATVALDWRQESVMCSLIADDSKDHEIFQPRHNHEKSDKTTK</sequence>
<dbReference type="EMBL" id="AFIG01000002">
    <property type="protein sequence ID" value="EGL53981.1"/>
    <property type="molecule type" value="Genomic_DNA"/>
</dbReference>
<evidence type="ECO:0000256" key="6">
    <source>
        <dbReference type="ARBA" id="ARBA00022989"/>
    </source>
</evidence>
<keyword evidence="5" id="KW-0862">Zinc</keyword>
<evidence type="ECO:0000256" key="1">
    <source>
        <dbReference type="ARBA" id="ARBA00004141"/>
    </source>
</evidence>
<dbReference type="NCBIfam" id="TIGR01297">
    <property type="entry name" value="CDF"/>
    <property type="match status" value="1"/>
</dbReference>
<keyword evidence="8 9" id="KW-0472">Membrane</keyword>
<evidence type="ECO:0000256" key="5">
    <source>
        <dbReference type="ARBA" id="ARBA00022906"/>
    </source>
</evidence>
<evidence type="ECO:0000256" key="8">
    <source>
        <dbReference type="ARBA" id="ARBA00023136"/>
    </source>
</evidence>
<feature type="transmembrane region" description="Helical" evidence="9">
    <location>
        <begin position="115"/>
        <end position="139"/>
    </location>
</feature>
<evidence type="ECO:0000256" key="2">
    <source>
        <dbReference type="ARBA" id="ARBA00008873"/>
    </source>
</evidence>
<keyword evidence="6 9" id="KW-1133">Transmembrane helix</keyword>
<evidence type="ECO:0000313" key="13">
    <source>
        <dbReference type="Proteomes" id="UP000003544"/>
    </source>
</evidence>
<proteinExistence type="inferred from homology"/>